<keyword evidence="2 6" id="KW-0689">Ribosomal protein</keyword>
<proteinExistence type="inferred from homology"/>
<dbReference type="Gene3D" id="3.90.470.10">
    <property type="entry name" value="Ribosomal protein L22/L17"/>
    <property type="match status" value="1"/>
</dbReference>
<dbReference type="InterPro" id="IPR001063">
    <property type="entry name" value="Ribosomal_uL22"/>
</dbReference>
<keyword evidence="7" id="KW-0699">rRNA-binding</keyword>
<comment type="subunit">
    <text evidence="7">Part of the 50S ribosomal subunit.</text>
</comment>
<protein>
    <recommendedName>
        <fullName evidence="5">50S ribosomal protein L22</fullName>
    </recommendedName>
</protein>
<dbReference type="Pfam" id="PF00237">
    <property type="entry name" value="Ribosomal_L22"/>
    <property type="match status" value="1"/>
</dbReference>
<feature type="region of interest" description="Disordered" evidence="8">
    <location>
        <begin position="1"/>
        <end position="35"/>
    </location>
</feature>
<comment type="function">
    <text evidence="4">This protein binds specifically to 23S rRNA; its binding is stimulated by other ribosomal proteins, e.g. L4, L17, and L20. It is important during the early stages of 50S assembly. It makes multiple contacts with different domains of the 23S rRNA in the assembled 50S subunit and ribosome.</text>
</comment>
<gene>
    <name evidence="9" type="ORF">EV378_3498</name>
</gene>
<dbReference type="Proteomes" id="UP000295560">
    <property type="component" value="Unassembled WGS sequence"/>
</dbReference>
<evidence type="ECO:0000313" key="10">
    <source>
        <dbReference type="Proteomes" id="UP000295560"/>
    </source>
</evidence>
<dbReference type="RefSeq" id="WP_132426669.1">
    <property type="nucleotide sequence ID" value="NZ_SMFZ01000001.1"/>
</dbReference>
<dbReference type="GO" id="GO:1990904">
    <property type="term" value="C:ribonucleoprotein complex"/>
    <property type="evidence" value="ECO:0007669"/>
    <property type="project" value="UniProtKB-KW"/>
</dbReference>
<evidence type="ECO:0000256" key="7">
    <source>
        <dbReference type="RuleBase" id="RU004006"/>
    </source>
</evidence>
<comment type="caution">
    <text evidence="9">The sequence shown here is derived from an EMBL/GenBank/DDBJ whole genome shotgun (WGS) entry which is preliminary data.</text>
</comment>
<keyword evidence="7" id="KW-0694">RNA-binding</keyword>
<feature type="compositionally biased region" description="Polar residues" evidence="8">
    <location>
        <begin position="19"/>
        <end position="35"/>
    </location>
</feature>
<dbReference type="GO" id="GO:0006412">
    <property type="term" value="P:translation"/>
    <property type="evidence" value="ECO:0007669"/>
    <property type="project" value="InterPro"/>
</dbReference>
<evidence type="ECO:0000256" key="4">
    <source>
        <dbReference type="ARBA" id="ARBA00025084"/>
    </source>
</evidence>
<keyword evidence="3 6" id="KW-0687">Ribonucleoprotein</keyword>
<dbReference type="OrthoDB" id="3578834at2"/>
<dbReference type="GO" id="GO:0003735">
    <property type="term" value="F:structural constituent of ribosome"/>
    <property type="evidence" value="ECO:0007669"/>
    <property type="project" value="InterPro"/>
</dbReference>
<evidence type="ECO:0000256" key="8">
    <source>
        <dbReference type="SAM" id="MobiDB-lite"/>
    </source>
</evidence>
<evidence type="ECO:0000313" key="9">
    <source>
        <dbReference type="EMBL" id="TCK27626.1"/>
    </source>
</evidence>
<reference evidence="9 10" key="1">
    <citation type="submission" date="2019-03" db="EMBL/GenBank/DDBJ databases">
        <title>Sequencing the genomes of 1000 actinobacteria strains.</title>
        <authorList>
            <person name="Klenk H.-P."/>
        </authorList>
    </citation>
    <scope>NUCLEOTIDE SEQUENCE [LARGE SCALE GENOMIC DNA]</scope>
    <source>
        <strain evidence="9 10">DSM 44969</strain>
    </source>
</reference>
<sequence length="133" mass="14235">MNALDEQRPPAPDQRFLGRTSQARADQTTVRRALSSVSDMPADRAYAALQFSAGISCPVAARVLLEAMTTAERAGVASSDLVVSGFEVGDGETVTRVRRLAHGKADWISTQTTAVQVELSAPAAPPRRREADR</sequence>
<dbReference type="AlphaFoldDB" id="A0A4V2PJ95"/>
<name>A0A4V2PJ95_PSEEN</name>
<evidence type="ECO:0000256" key="6">
    <source>
        <dbReference type="RuleBase" id="RU004005"/>
    </source>
</evidence>
<evidence type="ECO:0000256" key="3">
    <source>
        <dbReference type="ARBA" id="ARBA00023274"/>
    </source>
</evidence>
<dbReference type="InterPro" id="IPR036394">
    <property type="entry name" value="Ribosomal_uL22_sf"/>
</dbReference>
<dbReference type="EMBL" id="SMFZ01000001">
    <property type="protein sequence ID" value="TCK27626.1"/>
    <property type="molecule type" value="Genomic_DNA"/>
</dbReference>
<dbReference type="SUPFAM" id="SSF54843">
    <property type="entry name" value="Ribosomal protein L22"/>
    <property type="match status" value="1"/>
</dbReference>
<dbReference type="GO" id="GO:0005840">
    <property type="term" value="C:ribosome"/>
    <property type="evidence" value="ECO:0007669"/>
    <property type="project" value="UniProtKB-KW"/>
</dbReference>
<dbReference type="GO" id="GO:0019843">
    <property type="term" value="F:rRNA binding"/>
    <property type="evidence" value="ECO:0007669"/>
    <property type="project" value="UniProtKB-KW"/>
</dbReference>
<keyword evidence="10" id="KW-1185">Reference proteome</keyword>
<accession>A0A4V2PJ95</accession>
<evidence type="ECO:0000256" key="1">
    <source>
        <dbReference type="ARBA" id="ARBA00009451"/>
    </source>
</evidence>
<evidence type="ECO:0000256" key="2">
    <source>
        <dbReference type="ARBA" id="ARBA00022980"/>
    </source>
</evidence>
<comment type="similarity">
    <text evidence="1 6">Belongs to the universal ribosomal protein uL22 family.</text>
</comment>
<evidence type="ECO:0000256" key="5">
    <source>
        <dbReference type="ARBA" id="ARBA00035480"/>
    </source>
</evidence>
<organism evidence="9 10">
    <name type="scientific">Pseudonocardia endophytica</name>
    <dbReference type="NCBI Taxonomy" id="401976"/>
    <lineage>
        <taxon>Bacteria</taxon>
        <taxon>Bacillati</taxon>
        <taxon>Actinomycetota</taxon>
        <taxon>Actinomycetes</taxon>
        <taxon>Pseudonocardiales</taxon>
        <taxon>Pseudonocardiaceae</taxon>
        <taxon>Pseudonocardia</taxon>
    </lineage>
</organism>